<evidence type="ECO:0000256" key="5">
    <source>
        <dbReference type="ARBA" id="ARBA00023163"/>
    </source>
</evidence>
<dbReference type="EMBL" id="PJQL01000197">
    <property type="protein sequence ID" value="RCH98431.1"/>
    <property type="molecule type" value="Genomic_DNA"/>
</dbReference>
<dbReference type="GO" id="GO:0005634">
    <property type="term" value="C:nucleus"/>
    <property type="evidence" value="ECO:0007669"/>
    <property type="project" value="UniProtKB-SubCell"/>
</dbReference>
<evidence type="ECO:0000256" key="9">
    <source>
        <dbReference type="SAM" id="MobiDB-lite"/>
    </source>
</evidence>
<dbReference type="SUPFAM" id="SSF46689">
    <property type="entry name" value="Homeodomain-like"/>
    <property type="match status" value="1"/>
</dbReference>
<keyword evidence="2" id="KW-0805">Transcription regulation</keyword>
<feature type="domain" description="Homeobox" evidence="10">
    <location>
        <begin position="178"/>
        <end position="241"/>
    </location>
</feature>
<comment type="similarity">
    <text evidence="7">Belongs to the TALE/TGIF homeobox family.</text>
</comment>
<protein>
    <recommendedName>
        <fullName evidence="10">Homeobox domain-containing protein</fullName>
    </recommendedName>
</protein>
<evidence type="ECO:0000256" key="1">
    <source>
        <dbReference type="ARBA" id="ARBA00004123"/>
    </source>
</evidence>
<comment type="caution">
    <text evidence="11">The sequence shown here is derived from an EMBL/GenBank/DDBJ whole genome shotgun (WGS) entry which is preliminary data.</text>
</comment>
<dbReference type="Proteomes" id="UP000252139">
    <property type="component" value="Unassembled WGS sequence"/>
</dbReference>
<evidence type="ECO:0000313" key="12">
    <source>
        <dbReference type="Proteomes" id="UP000252139"/>
    </source>
</evidence>
<evidence type="ECO:0000313" key="11">
    <source>
        <dbReference type="EMBL" id="RCH98431.1"/>
    </source>
</evidence>
<evidence type="ECO:0000256" key="2">
    <source>
        <dbReference type="ARBA" id="ARBA00023015"/>
    </source>
</evidence>
<dbReference type="Gene3D" id="1.10.10.60">
    <property type="entry name" value="Homeodomain-like"/>
    <property type="match status" value="1"/>
</dbReference>
<dbReference type="PROSITE" id="PS50071">
    <property type="entry name" value="HOMEOBOX_2"/>
    <property type="match status" value="1"/>
</dbReference>
<evidence type="ECO:0000256" key="6">
    <source>
        <dbReference type="ARBA" id="ARBA00023242"/>
    </source>
</evidence>
<name>A0A367K9C0_RHIAZ</name>
<dbReference type="InterPro" id="IPR008422">
    <property type="entry name" value="KN_HD"/>
</dbReference>
<evidence type="ECO:0000256" key="8">
    <source>
        <dbReference type="PROSITE-ProRule" id="PRU00108"/>
    </source>
</evidence>
<dbReference type="GO" id="GO:0006355">
    <property type="term" value="P:regulation of DNA-templated transcription"/>
    <property type="evidence" value="ECO:0007669"/>
    <property type="project" value="InterPro"/>
</dbReference>
<dbReference type="InterPro" id="IPR001356">
    <property type="entry name" value="HD"/>
</dbReference>
<feature type="compositionally biased region" description="Low complexity" evidence="9">
    <location>
        <begin position="257"/>
        <end position="266"/>
    </location>
</feature>
<keyword evidence="4 8" id="KW-0371">Homeobox</keyword>
<keyword evidence="5" id="KW-0804">Transcription</keyword>
<evidence type="ECO:0000256" key="3">
    <source>
        <dbReference type="ARBA" id="ARBA00023125"/>
    </source>
</evidence>
<evidence type="ECO:0000256" key="7">
    <source>
        <dbReference type="ARBA" id="ARBA00038021"/>
    </source>
</evidence>
<dbReference type="InterPro" id="IPR050224">
    <property type="entry name" value="TALE_homeobox"/>
</dbReference>
<dbReference type="FunFam" id="1.10.10.60:FF:000059">
    <property type="entry name" value="TGFB-induced factor homeobox 1"/>
    <property type="match status" value="1"/>
</dbReference>
<keyword evidence="12" id="KW-1185">Reference proteome</keyword>
<dbReference type="GO" id="GO:0003677">
    <property type="term" value="F:DNA binding"/>
    <property type="evidence" value="ECO:0007669"/>
    <property type="project" value="UniProtKB-UniRule"/>
</dbReference>
<feature type="DNA-binding region" description="Homeobox" evidence="8">
    <location>
        <begin position="180"/>
        <end position="242"/>
    </location>
</feature>
<dbReference type="SMART" id="SM00389">
    <property type="entry name" value="HOX"/>
    <property type="match status" value="1"/>
</dbReference>
<comment type="subcellular location">
    <subcellularLocation>
        <location evidence="1 8">Nucleus</location>
    </subcellularLocation>
</comment>
<dbReference type="CDD" id="cd00086">
    <property type="entry name" value="homeodomain"/>
    <property type="match status" value="1"/>
</dbReference>
<dbReference type="InterPro" id="IPR009057">
    <property type="entry name" value="Homeodomain-like_sf"/>
</dbReference>
<dbReference type="OrthoDB" id="10056939at2759"/>
<feature type="compositionally biased region" description="Basic and acidic residues" evidence="9">
    <location>
        <begin position="289"/>
        <end position="301"/>
    </location>
</feature>
<evidence type="ECO:0000259" key="10">
    <source>
        <dbReference type="PROSITE" id="PS50071"/>
    </source>
</evidence>
<sequence length="309" mass="36375">MDKKDKVFKPFVLFNNTEKLSESNANSRKEAIESHWLKVERFLEHNTRIWMNEGAYFYDTLSKANTTDEHMDCISVANKGINYYTNSAFSYLAPTSSSIDNRQEDQSIIDALEPRTRTETPPPLYFMGTNKERIIPDHSIREESNSINREQFESRQSKPISTKFITEPQFYHVHKPHLYRKKRRGNLPKEVTEFLKRWLILHKRHPYPTEREKQELADETGLGVNQISNWFINARRRILQPLLESESQQARQMPEASHSTTSRSSSYFINYPSERSRSSSIDTYMIEQEATRQSDSKHADSDPFANRYH</sequence>
<reference evidence="11 12" key="1">
    <citation type="journal article" date="2018" name="G3 (Bethesda)">
        <title>Phylogenetic and Phylogenomic Definition of Rhizopus Species.</title>
        <authorList>
            <person name="Gryganskyi A.P."/>
            <person name="Golan J."/>
            <person name="Dolatabadi S."/>
            <person name="Mondo S."/>
            <person name="Robb S."/>
            <person name="Idnurm A."/>
            <person name="Muszewska A."/>
            <person name="Steczkiewicz K."/>
            <person name="Masonjones S."/>
            <person name="Liao H.L."/>
            <person name="Gajdeczka M.T."/>
            <person name="Anike F."/>
            <person name="Vuek A."/>
            <person name="Anishchenko I.M."/>
            <person name="Voigt K."/>
            <person name="de Hoog G.S."/>
            <person name="Smith M.E."/>
            <person name="Heitman J."/>
            <person name="Vilgalys R."/>
            <person name="Stajich J.E."/>
        </authorList>
    </citation>
    <scope>NUCLEOTIDE SEQUENCE [LARGE SCALE GENOMIC DNA]</scope>
    <source>
        <strain evidence="11 12">CBS 357.93</strain>
    </source>
</reference>
<dbReference type="AlphaFoldDB" id="A0A367K9C0"/>
<organism evidence="11 12">
    <name type="scientific">Rhizopus azygosporus</name>
    <name type="common">Rhizopus microsporus var. azygosporus</name>
    <dbReference type="NCBI Taxonomy" id="86630"/>
    <lineage>
        <taxon>Eukaryota</taxon>
        <taxon>Fungi</taxon>
        <taxon>Fungi incertae sedis</taxon>
        <taxon>Mucoromycota</taxon>
        <taxon>Mucoromycotina</taxon>
        <taxon>Mucoromycetes</taxon>
        <taxon>Mucorales</taxon>
        <taxon>Mucorineae</taxon>
        <taxon>Rhizopodaceae</taxon>
        <taxon>Rhizopus</taxon>
    </lineage>
</organism>
<keyword evidence="6 8" id="KW-0539">Nucleus</keyword>
<evidence type="ECO:0000256" key="4">
    <source>
        <dbReference type="ARBA" id="ARBA00023155"/>
    </source>
</evidence>
<accession>A0A367K9C0</accession>
<proteinExistence type="inferred from homology"/>
<gene>
    <name evidence="11" type="ORF">CU097_009607</name>
</gene>
<dbReference type="PANTHER" id="PTHR11850">
    <property type="entry name" value="HOMEOBOX PROTEIN TRANSCRIPTION FACTORS"/>
    <property type="match status" value="1"/>
</dbReference>
<dbReference type="STRING" id="86630.A0A367K9C0"/>
<dbReference type="Pfam" id="PF05920">
    <property type="entry name" value="Homeobox_KN"/>
    <property type="match status" value="1"/>
</dbReference>
<feature type="region of interest" description="Disordered" evidence="9">
    <location>
        <begin position="245"/>
        <end position="309"/>
    </location>
</feature>
<keyword evidence="3 8" id="KW-0238">DNA-binding</keyword>